<proteinExistence type="predicted"/>
<name>A0A1W1UXI1_DESTI</name>
<protein>
    <recommendedName>
        <fullName evidence="4">DUF2812 domain-containing protein</fullName>
    </recommendedName>
</protein>
<sequence length="216" mass="24696">MSKIIRKLRPRDYWRIGEHESWFTDLAAEGLHLTEMGLIFAKFTKGEPKKTRYRIEIVKNKEITAEQKGLYVESGWDYVTRYGNFNVFSSPAELKAPEIHTDPVEQSYTLQELDKKFKTNAIISVVGTLISLALVSSIWFIDATPVLDLVEGYIISQIVLIIALLYGSYETLQAAKSIRILRNTLLEGKPINHHAPWQKGRGISLIITVMFFGFLF</sequence>
<dbReference type="InterPro" id="IPR021359">
    <property type="entry name" value="DUF2812"/>
</dbReference>
<dbReference type="Proteomes" id="UP000192731">
    <property type="component" value="Unassembled WGS sequence"/>
</dbReference>
<feature type="transmembrane region" description="Helical" evidence="1">
    <location>
        <begin position="153"/>
        <end position="172"/>
    </location>
</feature>
<dbReference type="EMBL" id="FWWT01000012">
    <property type="protein sequence ID" value="SMB85848.1"/>
    <property type="molecule type" value="Genomic_DNA"/>
</dbReference>
<feature type="transmembrane region" description="Helical" evidence="1">
    <location>
        <begin position="121"/>
        <end position="141"/>
    </location>
</feature>
<reference evidence="2 3" key="1">
    <citation type="submission" date="2017-04" db="EMBL/GenBank/DDBJ databases">
        <authorList>
            <person name="Afonso C.L."/>
            <person name="Miller P.J."/>
            <person name="Scott M.A."/>
            <person name="Spackman E."/>
            <person name="Goraichik I."/>
            <person name="Dimitrov K.M."/>
            <person name="Suarez D.L."/>
            <person name="Swayne D.E."/>
        </authorList>
    </citation>
    <scope>NUCLEOTIDE SEQUENCE [LARGE SCALE GENOMIC DNA]</scope>
    <source>
        <strain evidence="2 3">DSM 11270</strain>
    </source>
</reference>
<keyword evidence="3" id="KW-1185">Reference proteome</keyword>
<dbReference type="AlphaFoldDB" id="A0A1W1UXI1"/>
<dbReference type="STRING" id="656914.SAMN00017405_1682"/>
<keyword evidence="1" id="KW-0472">Membrane</keyword>
<keyword evidence="1" id="KW-0812">Transmembrane</keyword>
<evidence type="ECO:0008006" key="4">
    <source>
        <dbReference type="Google" id="ProtNLM"/>
    </source>
</evidence>
<evidence type="ECO:0000313" key="3">
    <source>
        <dbReference type="Proteomes" id="UP000192731"/>
    </source>
</evidence>
<organism evidence="2 3">
    <name type="scientific">Desulfonispora thiosulfatigenes DSM 11270</name>
    <dbReference type="NCBI Taxonomy" id="656914"/>
    <lineage>
        <taxon>Bacteria</taxon>
        <taxon>Bacillati</taxon>
        <taxon>Bacillota</taxon>
        <taxon>Clostridia</taxon>
        <taxon>Eubacteriales</taxon>
        <taxon>Peptococcaceae</taxon>
        <taxon>Desulfonispora</taxon>
    </lineage>
</organism>
<evidence type="ECO:0000313" key="2">
    <source>
        <dbReference type="EMBL" id="SMB85848.1"/>
    </source>
</evidence>
<dbReference type="Pfam" id="PF11193">
    <property type="entry name" value="DUF2812"/>
    <property type="match status" value="1"/>
</dbReference>
<accession>A0A1W1UXI1</accession>
<dbReference type="RefSeq" id="WP_200805868.1">
    <property type="nucleotide sequence ID" value="NZ_FWWT01000012.1"/>
</dbReference>
<evidence type="ECO:0000256" key="1">
    <source>
        <dbReference type="SAM" id="Phobius"/>
    </source>
</evidence>
<keyword evidence="1" id="KW-1133">Transmembrane helix</keyword>
<gene>
    <name evidence="2" type="ORF">SAMN00017405_1682</name>
</gene>